<dbReference type="RefSeq" id="WP_015956558.1">
    <property type="nucleotide sequence ID" value="NC_011729.1"/>
</dbReference>
<dbReference type="KEGG" id="cyc:PCC7424_4613"/>
<dbReference type="EMBL" id="CP001291">
    <property type="protein sequence ID" value="ACK72975.1"/>
    <property type="molecule type" value="Genomic_DNA"/>
</dbReference>
<dbReference type="AlphaFoldDB" id="B7KBJ7"/>
<gene>
    <name evidence="1" type="ordered locus">PCC7424_4613</name>
</gene>
<dbReference type="HOGENOM" id="CLU_1530813_0_0_3"/>
<name>B7KBJ7_GLOC7</name>
<dbReference type="STRING" id="65393.PCC7424_4613"/>
<sequence>MTPTDIISLDSLEYIPYIDEKGMILETSPSKIGVYAIFDQNKDLKFVGYSRDIYLSLKQHLVRQPQQCYWLKIHTITRPNRTQLEQICAYWIEENGKIPAGNDEDKKNWTDPIDAKVTMTETEKKDYEQSDELGKIKLLKKISRRVEEDLLLQLKSRNIQMEIRFNPKLKEQGLLDLK</sequence>
<evidence type="ECO:0008006" key="3">
    <source>
        <dbReference type="Google" id="ProtNLM"/>
    </source>
</evidence>
<dbReference type="CDD" id="cd10450">
    <property type="entry name" value="GIY-YIG_AtGrxS16_like"/>
    <property type="match status" value="1"/>
</dbReference>
<evidence type="ECO:0000313" key="2">
    <source>
        <dbReference type="Proteomes" id="UP000002384"/>
    </source>
</evidence>
<protein>
    <recommendedName>
        <fullName evidence="3">GIY-YIG domain-containing protein</fullName>
    </recommendedName>
</protein>
<organism evidence="1 2">
    <name type="scientific">Gloeothece citriformis (strain PCC 7424)</name>
    <name type="common">Cyanothece sp. (strain PCC 7424)</name>
    <dbReference type="NCBI Taxonomy" id="65393"/>
    <lineage>
        <taxon>Bacteria</taxon>
        <taxon>Bacillati</taxon>
        <taxon>Cyanobacteriota</taxon>
        <taxon>Cyanophyceae</taxon>
        <taxon>Oscillatoriophycideae</taxon>
        <taxon>Chroococcales</taxon>
        <taxon>Aphanothecaceae</taxon>
        <taxon>Gloeothece</taxon>
        <taxon>Gloeothece citriformis</taxon>
    </lineage>
</organism>
<reference evidence="2" key="1">
    <citation type="journal article" date="2011" name="MBio">
        <title>Novel metabolic attributes of the genus Cyanothece, comprising a group of unicellular nitrogen-fixing Cyanobacteria.</title>
        <authorList>
            <person name="Bandyopadhyay A."/>
            <person name="Elvitigala T."/>
            <person name="Welsh E."/>
            <person name="Stockel J."/>
            <person name="Liberton M."/>
            <person name="Min H."/>
            <person name="Sherman L.A."/>
            <person name="Pakrasi H.B."/>
        </authorList>
    </citation>
    <scope>NUCLEOTIDE SEQUENCE [LARGE SCALE GENOMIC DNA]</scope>
    <source>
        <strain evidence="2">PCC 7424</strain>
    </source>
</reference>
<dbReference type="OrthoDB" id="424286at2"/>
<dbReference type="Proteomes" id="UP000002384">
    <property type="component" value="Chromosome"/>
</dbReference>
<keyword evidence="2" id="KW-1185">Reference proteome</keyword>
<proteinExistence type="predicted"/>
<dbReference type="eggNOG" id="ENOG502ZBP7">
    <property type="taxonomic scope" value="Bacteria"/>
</dbReference>
<evidence type="ECO:0000313" key="1">
    <source>
        <dbReference type="EMBL" id="ACK72975.1"/>
    </source>
</evidence>
<accession>B7KBJ7</accession>
<dbReference type="InterPro" id="IPR049578">
    <property type="entry name" value="CAXIP1-like_GIY-YIG_dom"/>
</dbReference>